<dbReference type="SUPFAM" id="SSF52833">
    <property type="entry name" value="Thioredoxin-like"/>
    <property type="match status" value="1"/>
</dbReference>
<keyword evidence="2" id="KW-0808">Transferase</keyword>
<reference evidence="2 3" key="1">
    <citation type="submission" date="2014-03" db="EMBL/GenBank/DDBJ databases">
        <title>Genome sequence of Bordetella holmseii.</title>
        <authorList>
            <person name="Harvill E."/>
            <person name="Goodfield L.L."/>
            <person name="Ivanov Y."/>
            <person name="Meyer J.A."/>
            <person name="Newth C."/>
            <person name="Cassiday P."/>
            <person name="Tondella M.L."/>
            <person name="Liao P."/>
            <person name="Zimmerman J."/>
            <person name="Meert K."/>
            <person name="Wessel D."/>
            <person name="Berger J."/>
            <person name="Dean J.M."/>
            <person name="Holubkov R."/>
            <person name="Burr J."/>
            <person name="Liu T."/>
            <person name="Brinkac L.M."/>
            <person name="Sanka R."/>
            <person name="Kim M."/>
            <person name="Losada L."/>
        </authorList>
    </citation>
    <scope>NUCLEOTIDE SEQUENCE [LARGE SCALE GENOMIC DNA]</scope>
    <source>
        <strain evidence="2 3">CDC-H585-BH</strain>
    </source>
</reference>
<name>A0A158M6L7_9BORD</name>
<dbReference type="InterPro" id="IPR036249">
    <property type="entry name" value="Thioredoxin-like_sf"/>
</dbReference>
<dbReference type="STRING" id="35814.BBB42_03020"/>
<dbReference type="InterPro" id="IPR050983">
    <property type="entry name" value="GST_Omega/HSP26"/>
</dbReference>
<evidence type="ECO:0000259" key="1">
    <source>
        <dbReference type="PROSITE" id="PS50404"/>
    </source>
</evidence>
<dbReference type="AlphaFoldDB" id="A0A158M6L7"/>
<protein>
    <submittedName>
        <fullName evidence="2">Glutathione S-transferase</fullName>
    </submittedName>
</protein>
<evidence type="ECO:0000313" key="2">
    <source>
        <dbReference type="EMBL" id="KAK97530.1"/>
    </source>
</evidence>
<organism evidence="2 3">
    <name type="scientific">Bordetella holmesii CDC-H585-BH</name>
    <dbReference type="NCBI Taxonomy" id="1331206"/>
    <lineage>
        <taxon>Bacteria</taxon>
        <taxon>Pseudomonadati</taxon>
        <taxon>Pseudomonadota</taxon>
        <taxon>Betaproteobacteria</taxon>
        <taxon>Burkholderiales</taxon>
        <taxon>Alcaligenaceae</taxon>
        <taxon>Bordetella</taxon>
    </lineage>
</organism>
<dbReference type="CDD" id="cd03060">
    <property type="entry name" value="GST_N_Omega_like"/>
    <property type="match status" value="1"/>
</dbReference>
<dbReference type="PANTHER" id="PTHR43968:SF14">
    <property type="entry name" value="GLUTATHIONE S-TRANSFERASE"/>
    <property type="match status" value="1"/>
</dbReference>
<sequence>MTALPILYSFRRCPYAMRARLAMLAGGRVCELREVSLRAKPAAMLSASPKGTVPVLVLADGQVIDQSLDIMRWALQPQDLPQWLVPETGQVDDMEILIGRCDGPFKADLDRYKYPVRYEGVDPLVHRASAADFLAALERRLLAGRYLFGSRPCLADMAIAPFVRQFAHVDLPWFAAQPWPALHRWLDDFLASRDFEAIMQKKPVWIADTEGPRFPAGR</sequence>
<dbReference type="Pfam" id="PF13417">
    <property type="entry name" value="GST_N_3"/>
    <property type="match status" value="1"/>
</dbReference>
<dbReference type="EMBL" id="JFZZ01000025">
    <property type="protein sequence ID" value="KAK97530.1"/>
    <property type="molecule type" value="Genomic_DNA"/>
</dbReference>
<proteinExistence type="predicted"/>
<dbReference type="SUPFAM" id="SSF47616">
    <property type="entry name" value="GST C-terminal domain-like"/>
    <property type="match status" value="1"/>
</dbReference>
<dbReference type="InterPro" id="IPR036282">
    <property type="entry name" value="Glutathione-S-Trfase_C_sf"/>
</dbReference>
<dbReference type="InterPro" id="IPR004045">
    <property type="entry name" value="Glutathione_S-Trfase_N"/>
</dbReference>
<dbReference type="PROSITE" id="PS50404">
    <property type="entry name" value="GST_NTER"/>
    <property type="match status" value="1"/>
</dbReference>
<gene>
    <name evidence="2" type="ORF">L497_3697</name>
</gene>
<dbReference type="Gene3D" id="1.20.1050.10">
    <property type="match status" value="1"/>
</dbReference>
<dbReference type="GeneID" id="93121197"/>
<feature type="domain" description="GST N-terminal" evidence="1">
    <location>
        <begin position="3"/>
        <end position="82"/>
    </location>
</feature>
<dbReference type="PATRIC" id="fig|1331206.3.peg.680"/>
<dbReference type="GO" id="GO:0016740">
    <property type="term" value="F:transferase activity"/>
    <property type="evidence" value="ECO:0007669"/>
    <property type="project" value="UniProtKB-KW"/>
</dbReference>
<dbReference type="CDD" id="cd03196">
    <property type="entry name" value="GST_C_5"/>
    <property type="match status" value="1"/>
</dbReference>
<dbReference type="Pfam" id="PF13410">
    <property type="entry name" value="GST_C_2"/>
    <property type="match status" value="1"/>
</dbReference>
<dbReference type="GO" id="GO:0005737">
    <property type="term" value="C:cytoplasm"/>
    <property type="evidence" value="ECO:0007669"/>
    <property type="project" value="TreeGrafter"/>
</dbReference>
<dbReference type="Proteomes" id="UP000026682">
    <property type="component" value="Unassembled WGS sequence"/>
</dbReference>
<comment type="caution">
    <text evidence="2">The sequence shown here is derived from an EMBL/GenBank/DDBJ whole genome shotgun (WGS) entry which is preliminary data.</text>
</comment>
<accession>A0A158M6L7</accession>
<dbReference type="Gene3D" id="3.40.30.10">
    <property type="entry name" value="Glutaredoxin"/>
    <property type="match status" value="1"/>
</dbReference>
<dbReference type="RefSeq" id="WP_005018625.1">
    <property type="nucleotide sequence ID" value="NZ_JFZZ01000025.1"/>
</dbReference>
<dbReference type="PANTHER" id="PTHR43968">
    <property type="match status" value="1"/>
</dbReference>
<evidence type="ECO:0000313" key="3">
    <source>
        <dbReference type="Proteomes" id="UP000026682"/>
    </source>
</evidence>